<keyword evidence="4" id="KW-0238">DNA-binding</keyword>
<organism evidence="9 10">
    <name type="scientific">Ridgeia piscesae</name>
    <name type="common">Tubeworm</name>
    <dbReference type="NCBI Taxonomy" id="27915"/>
    <lineage>
        <taxon>Eukaryota</taxon>
        <taxon>Metazoa</taxon>
        <taxon>Spiralia</taxon>
        <taxon>Lophotrochozoa</taxon>
        <taxon>Annelida</taxon>
        <taxon>Polychaeta</taxon>
        <taxon>Sedentaria</taxon>
        <taxon>Canalipalpata</taxon>
        <taxon>Sabellida</taxon>
        <taxon>Siboglinidae</taxon>
        <taxon>Ridgeia</taxon>
    </lineage>
</organism>
<dbReference type="SUPFAM" id="SSF54447">
    <property type="entry name" value="ssDNA-binding transcriptional regulator domain"/>
    <property type="match status" value="1"/>
</dbReference>
<dbReference type="Gene3D" id="2.30.31.10">
    <property type="entry name" value="Transcriptional Coactivator Pc4, Chain A"/>
    <property type="match status" value="1"/>
</dbReference>
<evidence type="ECO:0000259" key="8">
    <source>
        <dbReference type="Pfam" id="PF02229"/>
    </source>
</evidence>
<protein>
    <recommendedName>
        <fullName evidence="8">Transcriptional coactivator p15 (PC4) C-terminal domain-containing protein</fullName>
    </recommendedName>
</protein>
<keyword evidence="5" id="KW-0804">Transcription</keyword>
<comment type="similarity">
    <text evidence="2">Belongs to the transcriptional coactivator PC4 family.</text>
</comment>
<evidence type="ECO:0000256" key="5">
    <source>
        <dbReference type="ARBA" id="ARBA00023163"/>
    </source>
</evidence>
<comment type="caution">
    <text evidence="9">The sequence shown here is derived from an EMBL/GenBank/DDBJ whole genome shotgun (WGS) entry which is preliminary data.</text>
</comment>
<feature type="domain" description="Transcriptional coactivator p15 (PC4) C-terminal" evidence="8">
    <location>
        <begin position="72"/>
        <end position="124"/>
    </location>
</feature>
<evidence type="ECO:0000313" key="10">
    <source>
        <dbReference type="Proteomes" id="UP001209878"/>
    </source>
</evidence>
<dbReference type="Pfam" id="PF02229">
    <property type="entry name" value="PC4"/>
    <property type="match status" value="1"/>
</dbReference>
<gene>
    <name evidence="9" type="ORF">NP493_593g01024</name>
</gene>
<sequence length="135" mass="15198">YVFNQFVFEQQVKRVEPVVTDSPKTLKTPARGHDSEDAEPKPKKSKTAVKKKEDSPAPKTSGGVKVGNEVRFELGKLKFATVSEFKGRKMVNIREFYMTAEGELRPGKKGLALMPDQWEKLKANMDEIDTALDNL</sequence>
<dbReference type="InterPro" id="IPR045125">
    <property type="entry name" value="Sub1/Tcp4-like"/>
</dbReference>
<evidence type="ECO:0000256" key="4">
    <source>
        <dbReference type="ARBA" id="ARBA00023125"/>
    </source>
</evidence>
<feature type="region of interest" description="Disordered" evidence="7">
    <location>
        <begin position="18"/>
        <end position="65"/>
    </location>
</feature>
<dbReference type="GO" id="GO:0060261">
    <property type="term" value="P:positive regulation of transcription initiation by RNA polymerase II"/>
    <property type="evidence" value="ECO:0007669"/>
    <property type="project" value="InterPro"/>
</dbReference>
<dbReference type="AlphaFoldDB" id="A0AAD9NR55"/>
<dbReference type="InterPro" id="IPR003173">
    <property type="entry name" value="PC4_C"/>
</dbReference>
<dbReference type="EMBL" id="JAODUO010000591">
    <property type="protein sequence ID" value="KAK2177551.1"/>
    <property type="molecule type" value="Genomic_DNA"/>
</dbReference>
<dbReference type="GO" id="GO:0003677">
    <property type="term" value="F:DNA binding"/>
    <property type="evidence" value="ECO:0007669"/>
    <property type="project" value="UniProtKB-KW"/>
</dbReference>
<feature type="non-terminal residue" evidence="9">
    <location>
        <position position="1"/>
    </location>
</feature>
<evidence type="ECO:0000256" key="3">
    <source>
        <dbReference type="ARBA" id="ARBA00023015"/>
    </source>
</evidence>
<proteinExistence type="inferred from homology"/>
<keyword evidence="6" id="KW-0539">Nucleus</keyword>
<name>A0AAD9NR55_RIDPI</name>
<reference evidence="9" key="1">
    <citation type="journal article" date="2023" name="Mol. Biol. Evol.">
        <title>Third-Generation Sequencing Reveals the Adaptive Role of the Epigenome in Three Deep-Sea Polychaetes.</title>
        <authorList>
            <person name="Perez M."/>
            <person name="Aroh O."/>
            <person name="Sun Y."/>
            <person name="Lan Y."/>
            <person name="Juniper S.K."/>
            <person name="Young C.R."/>
            <person name="Angers B."/>
            <person name="Qian P.Y."/>
        </authorList>
    </citation>
    <scope>NUCLEOTIDE SEQUENCE</scope>
    <source>
        <strain evidence="9">R07B-5</strain>
    </source>
</reference>
<evidence type="ECO:0000256" key="1">
    <source>
        <dbReference type="ARBA" id="ARBA00004123"/>
    </source>
</evidence>
<evidence type="ECO:0000256" key="2">
    <source>
        <dbReference type="ARBA" id="ARBA00009001"/>
    </source>
</evidence>
<feature type="compositionally biased region" description="Basic and acidic residues" evidence="7">
    <location>
        <begin position="31"/>
        <end position="42"/>
    </location>
</feature>
<dbReference type="PANTHER" id="PTHR13215">
    <property type="entry name" value="RNA POLYMERASE II TRANSCRIPTIONAL COACTIVATOR"/>
    <property type="match status" value="1"/>
</dbReference>
<keyword evidence="3" id="KW-0805">Transcription regulation</keyword>
<dbReference type="Proteomes" id="UP001209878">
    <property type="component" value="Unassembled WGS sequence"/>
</dbReference>
<keyword evidence="10" id="KW-1185">Reference proteome</keyword>
<dbReference type="InterPro" id="IPR009044">
    <property type="entry name" value="ssDNA-bd_transcriptional_reg"/>
</dbReference>
<dbReference type="GO" id="GO:0005634">
    <property type="term" value="C:nucleus"/>
    <property type="evidence" value="ECO:0007669"/>
    <property type="project" value="UniProtKB-SubCell"/>
</dbReference>
<evidence type="ECO:0000313" key="9">
    <source>
        <dbReference type="EMBL" id="KAK2177551.1"/>
    </source>
</evidence>
<dbReference type="GO" id="GO:0003713">
    <property type="term" value="F:transcription coactivator activity"/>
    <property type="evidence" value="ECO:0007669"/>
    <property type="project" value="InterPro"/>
</dbReference>
<comment type="subcellular location">
    <subcellularLocation>
        <location evidence="1">Nucleus</location>
    </subcellularLocation>
</comment>
<accession>A0AAD9NR55</accession>
<evidence type="ECO:0000256" key="7">
    <source>
        <dbReference type="SAM" id="MobiDB-lite"/>
    </source>
</evidence>
<evidence type="ECO:0000256" key="6">
    <source>
        <dbReference type="ARBA" id="ARBA00023242"/>
    </source>
</evidence>